<protein>
    <submittedName>
        <fullName evidence="1">Uncharacterized protein</fullName>
    </submittedName>
</protein>
<reference evidence="1 2" key="1">
    <citation type="submission" date="2017-12" db="EMBL/GenBank/DDBJ databases">
        <title>Hemimetabolous genomes reveal molecular basis of termite eusociality.</title>
        <authorList>
            <person name="Harrison M.C."/>
            <person name="Jongepier E."/>
            <person name="Robertson H.M."/>
            <person name="Arning N."/>
            <person name="Bitard-Feildel T."/>
            <person name="Chao H."/>
            <person name="Childers C.P."/>
            <person name="Dinh H."/>
            <person name="Doddapaneni H."/>
            <person name="Dugan S."/>
            <person name="Gowin J."/>
            <person name="Greiner C."/>
            <person name="Han Y."/>
            <person name="Hu H."/>
            <person name="Hughes D.S.T."/>
            <person name="Huylmans A.-K."/>
            <person name="Kemena C."/>
            <person name="Kremer L.P.M."/>
            <person name="Lee S.L."/>
            <person name="Lopez-Ezquerra A."/>
            <person name="Mallet L."/>
            <person name="Monroy-Kuhn J.M."/>
            <person name="Moser A."/>
            <person name="Murali S.C."/>
            <person name="Muzny D.M."/>
            <person name="Otani S."/>
            <person name="Piulachs M.-D."/>
            <person name="Poelchau M."/>
            <person name="Qu J."/>
            <person name="Schaub F."/>
            <person name="Wada-Katsumata A."/>
            <person name="Worley K.C."/>
            <person name="Xie Q."/>
            <person name="Ylla G."/>
            <person name="Poulsen M."/>
            <person name="Gibbs R.A."/>
            <person name="Schal C."/>
            <person name="Richards S."/>
            <person name="Belles X."/>
            <person name="Korb J."/>
            <person name="Bornberg-Bauer E."/>
        </authorList>
    </citation>
    <scope>NUCLEOTIDE SEQUENCE [LARGE SCALE GENOMIC DNA]</scope>
    <source>
        <tissue evidence="1">Whole body</tissue>
    </source>
</reference>
<dbReference type="InParanoid" id="A0A2J7PD40"/>
<organism evidence="1 2">
    <name type="scientific">Cryptotermes secundus</name>
    <dbReference type="NCBI Taxonomy" id="105785"/>
    <lineage>
        <taxon>Eukaryota</taxon>
        <taxon>Metazoa</taxon>
        <taxon>Ecdysozoa</taxon>
        <taxon>Arthropoda</taxon>
        <taxon>Hexapoda</taxon>
        <taxon>Insecta</taxon>
        <taxon>Pterygota</taxon>
        <taxon>Neoptera</taxon>
        <taxon>Polyneoptera</taxon>
        <taxon>Dictyoptera</taxon>
        <taxon>Blattodea</taxon>
        <taxon>Blattoidea</taxon>
        <taxon>Termitoidae</taxon>
        <taxon>Kalotermitidae</taxon>
        <taxon>Cryptotermitinae</taxon>
        <taxon>Cryptotermes</taxon>
    </lineage>
</organism>
<keyword evidence="2" id="KW-1185">Reference proteome</keyword>
<sequence>MSININKTRVISYSRKTNVLLYGYQLCRTAVTRTSCVKDLGVFFGSKLYFHNNVDFLYSQCIKLLGFTRSITFRNSSLDCLYVLYLALIRSKLDSWNSITSTDSAKRERIQKKFASVCFYRYFPHSSYSCTSALERLRLHPLSLRRYLLDALFFIQVYRGLKSCSSLLDNASLRVPTCHVRDFVPQKDTVPLLGAPLLPTWWVKILTYLQMEGFL</sequence>
<dbReference type="Proteomes" id="UP000235965">
    <property type="component" value="Unassembled WGS sequence"/>
</dbReference>
<accession>A0A2J7PD40</accession>
<evidence type="ECO:0000313" key="2">
    <source>
        <dbReference type="Proteomes" id="UP000235965"/>
    </source>
</evidence>
<name>A0A2J7PD40_9NEOP</name>
<dbReference type="EMBL" id="NEVH01026394">
    <property type="protein sequence ID" value="PNF14253.1"/>
    <property type="molecule type" value="Genomic_DNA"/>
</dbReference>
<proteinExistence type="predicted"/>
<comment type="caution">
    <text evidence="1">The sequence shown here is derived from an EMBL/GenBank/DDBJ whole genome shotgun (WGS) entry which is preliminary data.</text>
</comment>
<gene>
    <name evidence="1" type="ORF">B7P43_G12199</name>
</gene>
<evidence type="ECO:0000313" key="1">
    <source>
        <dbReference type="EMBL" id="PNF14253.1"/>
    </source>
</evidence>
<dbReference type="AlphaFoldDB" id="A0A2J7PD40"/>